<dbReference type="AlphaFoldDB" id="A0A0B2PN25"/>
<sequence length="74" mass="7658">LLQQISPKRRCVLLLQHSFSPSSSHTFKGGAVEAAGGEGASNGNGNSKAAAFKGGSVEDVVAAFFQSLLLLIHF</sequence>
<proteinExistence type="predicted"/>
<gene>
    <name evidence="2" type="ORF">glysoja_048531</name>
</gene>
<protein>
    <submittedName>
        <fullName evidence="2">Uncharacterized protein</fullName>
    </submittedName>
</protein>
<organism evidence="2">
    <name type="scientific">Glycine soja</name>
    <name type="common">Wild soybean</name>
    <dbReference type="NCBI Taxonomy" id="3848"/>
    <lineage>
        <taxon>Eukaryota</taxon>
        <taxon>Viridiplantae</taxon>
        <taxon>Streptophyta</taxon>
        <taxon>Embryophyta</taxon>
        <taxon>Tracheophyta</taxon>
        <taxon>Spermatophyta</taxon>
        <taxon>Magnoliopsida</taxon>
        <taxon>eudicotyledons</taxon>
        <taxon>Gunneridae</taxon>
        <taxon>Pentapetalae</taxon>
        <taxon>rosids</taxon>
        <taxon>fabids</taxon>
        <taxon>Fabales</taxon>
        <taxon>Fabaceae</taxon>
        <taxon>Papilionoideae</taxon>
        <taxon>50 kb inversion clade</taxon>
        <taxon>NPAAA clade</taxon>
        <taxon>indigoferoid/millettioid clade</taxon>
        <taxon>Phaseoleae</taxon>
        <taxon>Glycine</taxon>
        <taxon>Glycine subgen. Soja</taxon>
    </lineage>
</organism>
<feature type="non-terminal residue" evidence="2">
    <location>
        <position position="1"/>
    </location>
</feature>
<evidence type="ECO:0000256" key="1">
    <source>
        <dbReference type="SAM" id="MobiDB-lite"/>
    </source>
</evidence>
<dbReference type="Proteomes" id="UP000053555">
    <property type="component" value="Unassembled WGS sequence"/>
</dbReference>
<name>A0A0B2PN25_GLYSO</name>
<reference evidence="2" key="1">
    <citation type="submission" date="2014-07" db="EMBL/GenBank/DDBJ databases">
        <title>Identification of a novel salt tolerance gene in wild soybean by whole-genome sequencing.</title>
        <authorList>
            <person name="Lam H.-M."/>
            <person name="Qi X."/>
            <person name="Li M.-W."/>
            <person name="Liu X."/>
            <person name="Xie M."/>
            <person name="Ni M."/>
            <person name="Xu X."/>
        </authorList>
    </citation>
    <scope>NUCLEOTIDE SEQUENCE [LARGE SCALE GENOMIC DNA]</scope>
    <source>
        <tissue evidence="2">Root</tissue>
    </source>
</reference>
<accession>A0A0B2PN25</accession>
<evidence type="ECO:0000313" key="2">
    <source>
        <dbReference type="EMBL" id="KHN09114.1"/>
    </source>
</evidence>
<dbReference type="EMBL" id="KN665369">
    <property type="protein sequence ID" value="KHN09114.1"/>
    <property type="molecule type" value="Genomic_DNA"/>
</dbReference>
<feature type="region of interest" description="Disordered" evidence="1">
    <location>
        <begin position="21"/>
        <end position="48"/>
    </location>
</feature>